<accession>A0A094Q3W6</accession>
<dbReference type="AlphaFoldDB" id="A0A094Q3W6"/>
<protein>
    <recommendedName>
        <fullName evidence="2">DUF4352 domain-containing protein</fullName>
    </recommendedName>
</protein>
<organism evidence="1">
    <name type="scientific">freshwater metagenome</name>
    <dbReference type="NCBI Taxonomy" id="449393"/>
    <lineage>
        <taxon>unclassified sequences</taxon>
        <taxon>metagenomes</taxon>
        <taxon>ecological metagenomes</taxon>
    </lineage>
</organism>
<comment type="caution">
    <text evidence="1">The sequence shown here is derived from an EMBL/GenBank/DDBJ whole genome shotgun (WGS) entry which is preliminary data.</text>
</comment>
<sequence length="175" mass="17681">MKKKSLAALSVSAIVLASISLTACGNRAPKERPASEQTVVEEVEATATIGFDSPLDLGDGVTITVSKPSSFTPTIFASNYVKGQVANVFSVDVKNEGTSALDLSVLSLIVESGTAFCAEVLDGDSGINGAPLDAVAAGSSASFKYGIGCDAKKGAPLKLKITLGTNVIEVDGALA</sequence>
<name>A0A094Q3W6_9ZZZZ</name>
<evidence type="ECO:0008006" key="2">
    <source>
        <dbReference type="Google" id="ProtNLM"/>
    </source>
</evidence>
<evidence type="ECO:0000313" key="1">
    <source>
        <dbReference type="EMBL" id="KGA16779.1"/>
    </source>
</evidence>
<gene>
    <name evidence="1" type="ORF">GM50_13555</name>
</gene>
<reference evidence="1" key="1">
    <citation type="submission" date="2014-05" db="EMBL/GenBank/DDBJ databases">
        <title>Key roles for freshwater Actinobacteria revealed by deep metagenomic sequencing.</title>
        <authorList>
            <person name="Ghai R."/>
            <person name="Mizuno C.M."/>
            <person name="Picazo A."/>
            <person name="Camacho A."/>
            <person name="Rodriguez-Valera F."/>
        </authorList>
    </citation>
    <scope>NUCLEOTIDE SEQUENCE</scope>
</reference>
<dbReference type="EMBL" id="JNSK01000057">
    <property type="protein sequence ID" value="KGA16779.1"/>
    <property type="molecule type" value="Genomic_DNA"/>
</dbReference>
<dbReference type="PROSITE" id="PS51257">
    <property type="entry name" value="PROKAR_LIPOPROTEIN"/>
    <property type="match status" value="1"/>
</dbReference>
<proteinExistence type="predicted"/>